<evidence type="ECO:0000313" key="2">
    <source>
        <dbReference type="Proteomes" id="UP000198767"/>
    </source>
</evidence>
<dbReference type="AlphaFoldDB" id="A0A1G5PWL8"/>
<reference evidence="1 2" key="1">
    <citation type="submission" date="2016-10" db="EMBL/GenBank/DDBJ databases">
        <authorList>
            <person name="de Groot N.N."/>
        </authorList>
    </citation>
    <scope>NUCLEOTIDE SEQUENCE [LARGE SCALE GENOMIC DNA]</scope>
    <source>
        <strain evidence="1 2">U95</strain>
    </source>
</reference>
<evidence type="ECO:0000313" key="1">
    <source>
        <dbReference type="EMBL" id="SCZ53808.1"/>
    </source>
</evidence>
<dbReference type="EMBL" id="FMWG01000002">
    <property type="protein sequence ID" value="SCZ53808.1"/>
    <property type="molecule type" value="Genomic_DNA"/>
</dbReference>
<gene>
    <name evidence="1" type="ORF">SAMN04488118_102194</name>
</gene>
<name>A0A1G5PWL8_9RHOB</name>
<evidence type="ECO:0008006" key="3">
    <source>
        <dbReference type="Google" id="ProtNLM"/>
    </source>
</evidence>
<organism evidence="1 2">
    <name type="scientific">Epibacterium ulvae</name>
    <dbReference type="NCBI Taxonomy" id="1156985"/>
    <lineage>
        <taxon>Bacteria</taxon>
        <taxon>Pseudomonadati</taxon>
        <taxon>Pseudomonadota</taxon>
        <taxon>Alphaproteobacteria</taxon>
        <taxon>Rhodobacterales</taxon>
        <taxon>Roseobacteraceae</taxon>
        <taxon>Epibacterium</taxon>
    </lineage>
</organism>
<dbReference type="STRING" id="1156985.SAMN04488118_102194"/>
<dbReference type="Proteomes" id="UP000198767">
    <property type="component" value="Unassembled WGS sequence"/>
</dbReference>
<accession>A0A1G5PWL8</accession>
<sequence length="70" mass="8297">MRPNIFENDRLYDDTDEELDVIAPRSKRAQWRHRRVGPNFMRFGRRIKYHGADLNSWVNKALVVNEAPAS</sequence>
<keyword evidence="2" id="KW-1185">Reference proteome</keyword>
<protein>
    <recommendedName>
        <fullName evidence="3">MerR family transcriptional regulator</fullName>
    </recommendedName>
</protein>
<proteinExistence type="predicted"/>